<dbReference type="GO" id="GO:0008270">
    <property type="term" value="F:zinc ion binding"/>
    <property type="evidence" value="ECO:0007669"/>
    <property type="project" value="UniProtKB-UniRule"/>
</dbReference>
<feature type="active site" description="Proton acceptor" evidence="17">
    <location>
        <position position="404"/>
    </location>
</feature>
<evidence type="ECO:0000259" key="22">
    <source>
        <dbReference type="Pfam" id="PF11838"/>
    </source>
</evidence>
<dbReference type="GO" id="GO:0006508">
    <property type="term" value="P:proteolysis"/>
    <property type="evidence" value="ECO:0007669"/>
    <property type="project" value="UniProtKB-KW"/>
</dbReference>
<dbReference type="InterPro" id="IPR014782">
    <property type="entry name" value="Peptidase_M1_dom"/>
</dbReference>
<evidence type="ECO:0000256" key="17">
    <source>
        <dbReference type="PIRSR" id="PIRSR634016-1"/>
    </source>
</evidence>
<dbReference type="FunFam" id="2.60.40.1910:FF:000003">
    <property type="entry name" value="Aminopeptidase"/>
    <property type="match status" value="1"/>
</dbReference>
<dbReference type="PANTHER" id="PTHR11533:SF299">
    <property type="entry name" value="AMINOPEPTIDASE"/>
    <property type="match status" value="1"/>
</dbReference>
<keyword evidence="8 18" id="KW-0479">Metal-binding</keyword>
<feature type="domain" description="ERAP1-like C-terminal" evidence="22">
    <location>
        <begin position="633"/>
        <end position="948"/>
    </location>
</feature>
<comment type="cofactor">
    <cofactor evidence="18 20">
        <name>Zn(2+)</name>
        <dbReference type="ChEBI" id="CHEBI:29105"/>
    </cofactor>
    <text evidence="18 20">Binds 1 zinc ion per subunit.</text>
</comment>
<dbReference type="AlphaFoldDB" id="A0ABD3XNI3"/>
<dbReference type="InterPro" id="IPR045357">
    <property type="entry name" value="Aminopeptidase_N-like_N"/>
</dbReference>
<comment type="caution">
    <text evidence="24">The sequence shown here is derived from an EMBL/GenBank/DDBJ whole genome shotgun (WGS) entry which is preliminary data.</text>
</comment>
<comment type="subcellular location">
    <subcellularLocation>
        <location evidence="1">Cell membrane</location>
    </subcellularLocation>
    <subcellularLocation>
        <location evidence="2">Membrane</location>
        <topology evidence="2">Single-pass type II membrane protein</topology>
    </subcellularLocation>
</comment>
<evidence type="ECO:0000313" key="25">
    <source>
        <dbReference type="Proteomes" id="UP001634394"/>
    </source>
</evidence>
<feature type="site" description="Transition state stabilizer" evidence="19">
    <location>
        <position position="489"/>
    </location>
</feature>
<evidence type="ECO:0000256" key="14">
    <source>
        <dbReference type="ARBA" id="ARBA00023136"/>
    </source>
</evidence>
<dbReference type="SUPFAM" id="SSF55486">
    <property type="entry name" value="Metalloproteases ('zincins'), catalytic domain"/>
    <property type="match status" value="1"/>
</dbReference>
<evidence type="ECO:0000256" key="15">
    <source>
        <dbReference type="ARBA" id="ARBA00023157"/>
    </source>
</evidence>
<dbReference type="InterPro" id="IPR024571">
    <property type="entry name" value="ERAP1-like_C_dom"/>
</dbReference>
<protein>
    <recommendedName>
        <fullName evidence="20">Aminopeptidase</fullName>
        <ecNumber evidence="20">3.4.11.-</ecNumber>
    </recommendedName>
</protein>
<dbReference type="GO" id="GO:0008237">
    <property type="term" value="F:metallopeptidase activity"/>
    <property type="evidence" value="ECO:0007669"/>
    <property type="project" value="UniProtKB-KW"/>
</dbReference>
<dbReference type="InterPro" id="IPR042097">
    <property type="entry name" value="Aminopeptidase_N-like_N_sf"/>
</dbReference>
<feature type="binding site" evidence="18">
    <location>
        <position position="407"/>
    </location>
    <ligand>
        <name>Zn(2+)</name>
        <dbReference type="ChEBI" id="CHEBI:29105"/>
        <note>catalytic</note>
    </ligand>
</feature>
<evidence type="ECO:0000256" key="18">
    <source>
        <dbReference type="PIRSR" id="PIRSR634016-3"/>
    </source>
</evidence>
<evidence type="ECO:0000256" key="1">
    <source>
        <dbReference type="ARBA" id="ARBA00004236"/>
    </source>
</evidence>
<dbReference type="Gene3D" id="2.60.40.1730">
    <property type="entry name" value="tricorn interacting facor f3 domain"/>
    <property type="match status" value="1"/>
</dbReference>
<dbReference type="InterPro" id="IPR034016">
    <property type="entry name" value="M1_APN-typ"/>
</dbReference>
<name>A0ABD3XNI3_SINWO</name>
<evidence type="ECO:0000259" key="23">
    <source>
        <dbReference type="Pfam" id="PF17900"/>
    </source>
</evidence>
<evidence type="ECO:0000256" key="7">
    <source>
        <dbReference type="ARBA" id="ARBA00022692"/>
    </source>
</evidence>
<dbReference type="Proteomes" id="UP001634394">
    <property type="component" value="Unassembled WGS sequence"/>
</dbReference>
<dbReference type="InterPro" id="IPR027268">
    <property type="entry name" value="Peptidase_M4/M1_CTD_sf"/>
</dbReference>
<proteinExistence type="inferred from homology"/>
<evidence type="ECO:0000256" key="8">
    <source>
        <dbReference type="ARBA" id="ARBA00022723"/>
    </source>
</evidence>
<evidence type="ECO:0000256" key="4">
    <source>
        <dbReference type="ARBA" id="ARBA00022438"/>
    </source>
</evidence>
<dbReference type="GO" id="GO:0005886">
    <property type="term" value="C:plasma membrane"/>
    <property type="evidence" value="ECO:0007669"/>
    <property type="project" value="UniProtKB-SubCell"/>
</dbReference>
<evidence type="ECO:0000256" key="11">
    <source>
        <dbReference type="ARBA" id="ARBA00022968"/>
    </source>
</evidence>
<dbReference type="Gene3D" id="1.10.390.10">
    <property type="entry name" value="Neutral Protease Domain 2"/>
    <property type="match status" value="1"/>
</dbReference>
<keyword evidence="25" id="KW-1185">Reference proteome</keyword>
<dbReference type="Pfam" id="PF01433">
    <property type="entry name" value="Peptidase_M1"/>
    <property type="match status" value="1"/>
</dbReference>
<feature type="domain" description="Peptidase M1 membrane alanine aminopeptidase" evidence="21">
    <location>
        <begin position="331"/>
        <end position="552"/>
    </location>
</feature>
<evidence type="ECO:0000256" key="6">
    <source>
        <dbReference type="ARBA" id="ARBA00022670"/>
    </source>
</evidence>
<evidence type="ECO:0000256" key="9">
    <source>
        <dbReference type="ARBA" id="ARBA00022801"/>
    </source>
</evidence>
<evidence type="ECO:0000313" key="24">
    <source>
        <dbReference type="EMBL" id="KAL3886513.1"/>
    </source>
</evidence>
<feature type="transmembrane region" description="Helical" evidence="20">
    <location>
        <begin position="42"/>
        <end position="62"/>
    </location>
</feature>
<keyword evidence="5" id="KW-1003">Cell membrane</keyword>
<dbReference type="PANTHER" id="PTHR11533">
    <property type="entry name" value="PROTEASE M1 ZINC METALLOPROTEASE"/>
    <property type="match status" value="1"/>
</dbReference>
<feature type="domain" description="Aminopeptidase N-like N-terminal" evidence="23">
    <location>
        <begin position="111"/>
        <end position="296"/>
    </location>
</feature>
<dbReference type="FunFam" id="1.25.50.20:FF:000001">
    <property type="entry name" value="Aminopeptidase"/>
    <property type="match status" value="1"/>
</dbReference>
<dbReference type="Gene3D" id="1.25.50.20">
    <property type="match status" value="1"/>
</dbReference>
<evidence type="ECO:0000259" key="21">
    <source>
        <dbReference type="Pfam" id="PF01433"/>
    </source>
</evidence>
<keyword evidence="15" id="KW-1015">Disulfide bond</keyword>
<keyword evidence="9 20" id="KW-0378">Hydrolase</keyword>
<dbReference type="InterPro" id="IPR001930">
    <property type="entry name" value="Peptidase_M1"/>
</dbReference>
<evidence type="ECO:0000256" key="2">
    <source>
        <dbReference type="ARBA" id="ARBA00004606"/>
    </source>
</evidence>
<dbReference type="Pfam" id="PF11838">
    <property type="entry name" value="ERAP1_C"/>
    <property type="match status" value="1"/>
</dbReference>
<feature type="binding site" evidence="18">
    <location>
        <position position="426"/>
    </location>
    <ligand>
        <name>Zn(2+)</name>
        <dbReference type="ChEBI" id="CHEBI:29105"/>
        <note>catalytic</note>
    </ligand>
</feature>
<keyword evidence="7 20" id="KW-0812">Transmembrane</keyword>
<keyword evidence="12 20" id="KW-1133">Transmembrane helix</keyword>
<dbReference type="EMBL" id="JBJQND010000002">
    <property type="protein sequence ID" value="KAL3886513.1"/>
    <property type="molecule type" value="Genomic_DNA"/>
</dbReference>
<keyword evidence="11" id="KW-0735">Signal-anchor</keyword>
<dbReference type="SUPFAM" id="SSF63737">
    <property type="entry name" value="Leukotriene A4 hydrolase N-terminal domain"/>
    <property type="match status" value="1"/>
</dbReference>
<dbReference type="FunFam" id="1.10.390.10:FF:000006">
    <property type="entry name" value="Puromycin-sensitive aminopeptidase"/>
    <property type="match status" value="1"/>
</dbReference>
<evidence type="ECO:0000256" key="3">
    <source>
        <dbReference type="ARBA" id="ARBA00010136"/>
    </source>
</evidence>
<evidence type="ECO:0000256" key="16">
    <source>
        <dbReference type="ARBA" id="ARBA00023180"/>
    </source>
</evidence>
<dbReference type="InterPro" id="IPR050344">
    <property type="entry name" value="Peptidase_M1_aminopeptidases"/>
</dbReference>
<dbReference type="CDD" id="cd09601">
    <property type="entry name" value="M1_APN-Q_like"/>
    <property type="match status" value="1"/>
</dbReference>
<feature type="binding site" evidence="18">
    <location>
        <position position="403"/>
    </location>
    <ligand>
        <name>Zn(2+)</name>
        <dbReference type="ChEBI" id="CHEBI:29105"/>
        <note>catalytic</note>
    </ligand>
</feature>
<comment type="similarity">
    <text evidence="3 20">Belongs to the peptidase M1 family.</text>
</comment>
<dbReference type="Gene3D" id="2.60.40.1910">
    <property type="match status" value="1"/>
</dbReference>
<keyword evidence="14 20" id="KW-0472">Membrane</keyword>
<evidence type="ECO:0000256" key="19">
    <source>
        <dbReference type="PIRSR" id="PIRSR634016-4"/>
    </source>
</evidence>
<keyword evidence="4 20" id="KW-0031">Aminopeptidase</keyword>
<keyword evidence="6 20" id="KW-0645">Protease</keyword>
<dbReference type="FunFam" id="2.60.40.1730:FF:000012">
    <property type="entry name" value="Aminopeptidase N"/>
    <property type="match status" value="1"/>
</dbReference>
<sequence length="970" mass="111640">MSDNDVEDVSFLPGESLHRKAIYEPSVPQRCKQFVCSQGKATIVAIVIGLFVLLITLIAAFARPSQPICESGHSKMEQHGTLVNIQTDDYVATNGKPFPWRNVRLPDSVLPIEYHIFLHPNISLSIFQGVVTILCKVQKETDFFVFHIKDLNISDYGVKLSNGENVVVNEYLEYKRNEQIYVRLERQLPTGTQFNLEVKFLGQLTGKLSGFYKSSYKTDNGEERYIATTHFEPTDARSAFPCFDEPHFKAIFQMSIVREKDYIALFNMPLNRSEVYEKGSLMVDHFEKSVDMSTYLVAFVVCDYKNVTSHTKGNVKVSVYTPPDQIERAHFALEAAVAILDYYDEFFGVKYPLPKADLIAIPDFAAGAMENWGLVTYRLTAILYDPVKSSASSQQWVAVVIAHELAHQWFGNLVTMKWWDDLWLNEGFASFVEYIGTDRIHTEWQMTEQFIGDDLLKALYLDSLSNSHPISVPVHRPSEINEIFDSITYSKGASIIRMLQEYIGKEKFQEGLKFYLKKFQYGNADNSELWQSFQQSLDPNTVLNVTLMMETWTKQMGYPVITLSRNGNKVTATQERFLLYPQSQENSQYISPFLYKWYVPFSYTTSLDINIIQKLEMKLIDNMEFEIKGDAEWVKGNSHMFGYFRVNYDEKNWKAIIYQLNKDHTVFSAGERAGLIDDAFQLARSGRLSHKIAFDLTQYLVHEEEYVPWDSALSNLGYIEGRIQNKPVYRQYKNYMMKLMEHLLNKLTWDDSGDHLTKFLTAEIFGKAIQFGHQQSVDNGKLAFKKWSMNSSSISPNLKMSTFRAGIEYGDDTEWELCWDQYLKANVASEKTQLLAALGFTKDVRLLSRLLSFSLENDKFKSQDTPSVISIVSGNYGGQALAWRFLQQNWDTFYTRYGSLSFILSSIIKSVASGFDTDFDYLEVKKFFETRDAGTGVMAVKQAMEKIQMNSYWMKQNEKEVTDWLMKNGS</sequence>
<gene>
    <name evidence="24" type="ORF">ACJMK2_026498</name>
</gene>
<dbReference type="EC" id="3.4.11.-" evidence="20"/>
<keyword evidence="13 20" id="KW-0482">Metalloprotease</keyword>
<keyword evidence="10 18" id="KW-0862">Zinc</keyword>
<reference evidence="24 25" key="1">
    <citation type="submission" date="2024-11" db="EMBL/GenBank/DDBJ databases">
        <title>Chromosome-level genome assembly of the freshwater bivalve Anodonta woodiana.</title>
        <authorList>
            <person name="Chen X."/>
        </authorList>
    </citation>
    <scope>NUCLEOTIDE SEQUENCE [LARGE SCALE GENOMIC DNA]</scope>
    <source>
        <strain evidence="24">MN2024</strain>
        <tissue evidence="24">Gills</tissue>
    </source>
</reference>
<evidence type="ECO:0000256" key="20">
    <source>
        <dbReference type="RuleBase" id="RU364040"/>
    </source>
</evidence>
<evidence type="ECO:0000256" key="10">
    <source>
        <dbReference type="ARBA" id="ARBA00022833"/>
    </source>
</evidence>
<dbReference type="GO" id="GO:0004177">
    <property type="term" value="F:aminopeptidase activity"/>
    <property type="evidence" value="ECO:0007669"/>
    <property type="project" value="UniProtKB-KW"/>
</dbReference>
<evidence type="ECO:0000256" key="5">
    <source>
        <dbReference type="ARBA" id="ARBA00022475"/>
    </source>
</evidence>
<dbReference type="PRINTS" id="PR00756">
    <property type="entry name" value="ALADIPTASE"/>
</dbReference>
<evidence type="ECO:0000256" key="12">
    <source>
        <dbReference type="ARBA" id="ARBA00022989"/>
    </source>
</evidence>
<evidence type="ECO:0000256" key="13">
    <source>
        <dbReference type="ARBA" id="ARBA00023049"/>
    </source>
</evidence>
<organism evidence="24 25">
    <name type="scientific">Sinanodonta woodiana</name>
    <name type="common">Chinese pond mussel</name>
    <name type="synonym">Anodonta woodiana</name>
    <dbReference type="NCBI Taxonomy" id="1069815"/>
    <lineage>
        <taxon>Eukaryota</taxon>
        <taxon>Metazoa</taxon>
        <taxon>Spiralia</taxon>
        <taxon>Lophotrochozoa</taxon>
        <taxon>Mollusca</taxon>
        <taxon>Bivalvia</taxon>
        <taxon>Autobranchia</taxon>
        <taxon>Heteroconchia</taxon>
        <taxon>Palaeoheterodonta</taxon>
        <taxon>Unionida</taxon>
        <taxon>Unionoidea</taxon>
        <taxon>Unionidae</taxon>
        <taxon>Unioninae</taxon>
        <taxon>Sinanodonta</taxon>
    </lineage>
</organism>
<keyword evidence="16" id="KW-0325">Glycoprotein</keyword>
<dbReference type="Pfam" id="PF17900">
    <property type="entry name" value="Peptidase_M1_N"/>
    <property type="match status" value="1"/>
</dbReference>
<accession>A0ABD3XNI3</accession>